<dbReference type="CDD" id="cd00635">
    <property type="entry name" value="PLPDE_III_YBL036c_like"/>
    <property type="match status" value="1"/>
</dbReference>
<dbReference type="Pfam" id="PF01168">
    <property type="entry name" value="Ala_racemase_N"/>
    <property type="match status" value="1"/>
</dbReference>
<dbReference type="PANTHER" id="PTHR10146:SF14">
    <property type="entry name" value="PYRIDOXAL PHOSPHATE HOMEOSTASIS PROTEIN"/>
    <property type="match status" value="1"/>
</dbReference>
<dbReference type="InterPro" id="IPR011078">
    <property type="entry name" value="PyrdxlP_homeostasis"/>
</dbReference>
<evidence type="ECO:0000259" key="5">
    <source>
        <dbReference type="Pfam" id="PF01168"/>
    </source>
</evidence>
<dbReference type="RefSeq" id="WP_145261722.1">
    <property type="nucleotide sequence ID" value="NZ_CP036279.1"/>
</dbReference>
<dbReference type="HAMAP" id="MF_02087">
    <property type="entry name" value="PLP_homeostasis"/>
    <property type="match status" value="1"/>
</dbReference>
<dbReference type="PANTHER" id="PTHR10146">
    <property type="entry name" value="PROLINE SYNTHETASE CO-TRANSCRIBED BACTERIAL HOMOLOG PROTEIN"/>
    <property type="match status" value="1"/>
</dbReference>
<keyword evidence="7" id="KW-1185">Reference proteome</keyword>
<sequence length="231" mass="26197">MADERLELLRDNLAAMKRRIATACAASGRDQNEVTLVAVTKYAPLEDVRRLYELGVRDFGESRPQALWERHPQLPFDARWHMIGRFQTNKARRTLPLVSMVHSVDRWSLAETLSSLSAERDRRLPVTIQLNLTGEETKAGFAPEQFVEEFGRLLELPGLDIVGLMTMAKHEEEVERCRATFAELRQLRERLGERRALPVLSMGMSNDFDIAVQEGATHVRIGSALFAEPAT</sequence>
<dbReference type="SUPFAM" id="SSF51419">
    <property type="entry name" value="PLP-binding barrel"/>
    <property type="match status" value="1"/>
</dbReference>
<feature type="modified residue" description="N6-(pyridoxal phosphate)lysine" evidence="2 3">
    <location>
        <position position="41"/>
    </location>
</feature>
<comment type="function">
    <text evidence="2">Pyridoxal 5'-phosphate (PLP)-binding protein, which is involved in PLP homeostasis.</text>
</comment>
<evidence type="ECO:0000256" key="4">
    <source>
        <dbReference type="RuleBase" id="RU004514"/>
    </source>
</evidence>
<dbReference type="NCBIfam" id="TIGR00044">
    <property type="entry name" value="YggS family pyridoxal phosphate-dependent enzyme"/>
    <property type="match status" value="1"/>
</dbReference>
<evidence type="ECO:0000313" key="6">
    <source>
        <dbReference type="EMBL" id="QDU63904.1"/>
    </source>
</evidence>
<name>A0A518BA97_9BACT</name>
<proteinExistence type="inferred from homology"/>
<gene>
    <name evidence="6" type="ORF">Pan216_47850</name>
</gene>
<protein>
    <recommendedName>
        <fullName evidence="2">Pyridoxal phosphate homeostasis protein</fullName>
        <shortName evidence="2">PLP homeostasis protein</shortName>
    </recommendedName>
</protein>
<evidence type="ECO:0000256" key="1">
    <source>
        <dbReference type="ARBA" id="ARBA00022898"/>
    </source>
</evidence>
<dbReference type="OrthoDB" id="9804072at2"/>
<comment type="cofactor">
    <cofactor evidence="3">
        <name>pyridoxal 5'-phosphate</name>
        <dbReference type="ChEBI" id="CHEBI:597326"/>
    </cofactor>
</comment>
<dbReference type="EMBL" id="CP036279">
    <property type="protein sequence ID" value="QDU63904.1"/>
    <property type="molecule type" value="Genomic_DNA"/>
</dbReference>
<organism evidence="6 7">
    <name type="scientific">Kolteria novifilia</name>
    <dbReference type="NCBI Taxonomy" id="2527975"/>
    <lineage>
        <taxon>Bacteria</taxon>
        <taxon>Pseudomonadati</taxon>
        <taxon>Planctomycetota</taxon>
        <taxon>Planctomycetia</taxon>
        <taxon>Kolteriales</taxon>
        <taxon>Kolteriaceae</taxon>
        <taxon>Kolteria</taxon>
    </lineage>
</organism>
<dbReference type="PIRSF" id="PIRSF004848">
    <property type="entry name" value="YBL036c_PLPDEIII"/>
    <property type="match status" value="1"/>
</dbReference>
<reference evidence="6 7" key="1">
    <citation type="submission" date="2019-02" db="EMBL/GenBank/DDBJ databases">
        <title>Deep-cultivation of Planctomycetes and their phenomic and genomic characterization uncovers novel biology.</title>
        <authorList>
            <person name="Wiegand S."/>
            <person name="Jogler M."/>
            <person name="Boedeker C."/>
            <person name="Pinto D."/>
            <person name="Vollmers J."/>
            <person name="Rivas-Marin E."/>
            <person name="Kohn T."/>
            <person name="Peeters S.H."/>
            <person name="Heuer A."/>
            <person name="Rast P."/>
            <person name="Oberbeckmann S."/>
            <person name="Bunk B."/>
            <person name="Jeske O."/>
            <person name="Meyerdierks A."/>
            <person name="Storesund J.E."/>
            <person name="Kallscheuer N."/>
            <person name="Luecker S."/>
            <person name="Lage O.M."/>
            <person name="Pohl T."/>
            <person name="Merkel B.J."/>
            <person name="Hornburger P."/>
            <person name="Mueller R.-W."/>
            <person name="Bruemmer F."/>
            <person name="Labrenz M."/>
            <person name="Spormann A.M."/>
            <person name="Op den Camp H."/>
            <person name="Overmann J."/>
            <person name="Amann R."/>
            <person name="Jetten M.S.M."/>
            <person name="Mascher T."/>
            <person name="Medema M.H."/>
            <person name="Devos D.P."/>
            <person name="Kaster A.-K."/>
            <person name="Ovreas L."/>
            <person name="Rohde M."/>
            <person name="Galperin M.Y."/>
            <person name="Jogler C."/>
        </authorList>
    </citation>
    <scope>NUCLEOTIDE SEQUENCE [LARGE SCALE GENOMIC DNA]</scope>
    <source>
        <strain evidence="6 7">Pan216</strain>
    </source>
</reference>
<feature type="domain" description="Alanine racemase N-terminal" evidence="5">
    <location>
        <begin position="12"/>
        <end position="226"/>
    </location>
</feature>
<accession>A0A518BA97</accession>
<dbReference type="InterPro" id="IPR001608">
    <property type="entry name" value="Ala_racemase_N"/>
</dbReference>
<dbReference type="FunFam" id="3.20.20.10:FF:000018">
    <property type="entry name" value="Pyridoxal phosphate homeostasis protein"/>
    <property type="match status" value="1"/>
</dbReference>
<dbReference type="AlphaFoldDB" id="A0A518BA97"/>
<dbReference type="KEGG" id="knv:Pan216_47850"/>
<comment type="similarity">
    <text evidence="2 4">Belongs to the pyridoxal phosphate-binding protein YggS/PROSC family.</text>
</comment>
<keyword evidence="1 2" id="KW-0663">Pyridoxal phosphate</keyword>
<evidence type="ECO:0000256" key="3">
    <source>
        <dbReference type="PIRSR" id="PIRSR004848-1"/>
    </source>
</evidence>
<dbReference type="Gene3D" id="3.20.20.10">
    <property type="entry name" value="Alanine racemase"/>
    <property type="match status" value="1"/>
</dbReference>
<evidence type="ECO:0000256" key="2">
    <source>
        <dbReference type="HAMAP-Rule" id="MF_02087"/>
    </source>
</evidence>
<dbReference type="InterPro" id="IPR029066">
    <property type="entry name" value="PLP-binding_barrel"/>
</dbReference>
<dbReference type="GO" id="GO:0030170">
    <property type="term" value="F:pyridoxal phosphate binding"/>
    <property type="evidence" value="ECO:0007669"/>
    <property type="project" value="UniProtKB-UniRule"/>
</dbReference>
<dbReference type="Proteomes" id="UP000317093">
    <property type="component" value="Chromosome"/>
</dbReference>
<evidence type="ECO:0000313" key="7">
    <source>
        <dbReference type="Proteomes" id="UP000317093"/>
    </source>
</evidence>